<dbReference type="AlphaFoldDB" id="A0A5C6ER68"/>
<gene>
    <name evidence="1" type="ORF">Poly59_30200</name>
</gene>
<name>A0A5C6ER68_9BACT</name>
<accession>A0A5C6ER68</accession>
<dbReference type="EMBL" id="SJPX01000003">
    <property type="protein sequence ID" value="TWU51428.1"/>
    <property type="molecule type" value="Genomic_DNA"/>
</dbReference>
<protein>
    <submittedName>
        <fullName evidence="1">Uncharacterized protein</fullName>
    </submittedName>
</protein>
<dbReference type="Proteomes" id="UP000317977">
    <property type="component" value="Unassembled WGS sequence"/>
</dbReference>
<reference evidence="1 2" key="1">
    <citation type="submission" date="2019-02" db="EMBL/GenBank/DDBJ databases">
        <title>Deep-cultivation of Planctomycetes and their phenomic and genomic characterization uncovers novel biology.</title>
        <authorList>
            <person name="Wiegand S."/>
            <person name="Jogler M."/>
            <person name="Boedeker C."/>
            <person name="Pinto D."/>
            <person name="Vollmers J."/>
            <person name="Rivas-Marin E."/>
            <person name="Kohn T."/>
            <person name="Peeters S.H."/>
            <person name="Heuer A."/>
            <person name="Rast P."/>
            <person name="Oberbeckmann S."/>
            <person name="Bunk B."/>
            <person name="Jeske O."/>
            <person name="Meyerdierks A."/>
            <person name="Storesund J.E."/>
            <person name="Kallscheuer N."/>
            <person name="Luecker S."/>
            <person name="Lage O.M."/>
            <person name="Pohl T."/>
            <person name="Merkel B.J."/>
            <person name="Hornburger P."/>
            <person name="Mueller R.-W."/>
            <person name="Bruemmer F."/>
            <person name="Labrenz M."/>
            <person name="Spormann A.M."/>
            <person name="Op Den Camp H."/>
            <person name="Overmann J."/>
            <person name="Amann R."/>
            <person name="Jetten M.S.M."/>
            <person name="Mascher T."/>
            <person name="Medema M.H."/>
            <person name="Devos D.P."/>
            <person name="Kaster A.-K."/>
            <person name="Ovreas L."/>
            <person name="Rohde M."/>
            <person name="Galperin M.Y."/>
            <person name="Jogler C."/>
        </authorList>
    </citation>
    <scope>NUCLEOTIDE SEQUENCE [LARGE SCALE GENOMIC DNA]</scope>
    <source>
        <strain evidence="1 2">Poly59</strain>
    </source>
</reference>
<evidence type="ECO:0000313" key="2">
    <source>
        <dbReference type="Proteomes" id="UP000317977"/>
    </source>
</evidence>
<organism evidence="1 2">
    <name type="scientific">Rubripirellula reticaptiva</name>
    <dbReference type="NCBI Taxonomy" id="2528013"/>
    <lineage>
        <taxon>Bacteria</taxon>
        <taxon>Pseudomonadati</taxon>
        <taxon>Planctomycetota</taxon>
        <taxon>Planctomycetia</taxon>
        <taxon>Pirellulales</taxon>
        <taxon>Pirellulaceae</taxon>
        <taxon>Rubripirellula</taxon>
    </lineage>
</organism>
<evidence type="ECO:0000313" key="1">
    <source>
        <dbReference type="EMBL" id="TWU51428.1"/>
    </source>
</evidence>
<proteinExistence type="predicted"/>
<comment type="caution">
    <text evidence="1">The sequence shown here is derived from an EMBL/GenBank/DDBJ whole genome shotgun (WGS) entry which is preliminary data.</text>
</comment>
<keyword evidence="2" id="KW-1185">Reference proteome</keyword>
<dbReference type="PROSITE" id="PS51257">
    <property type="entry name" value="PROKAR_LIPOPROTEIN"/>
    <property type="match status" value="1"/>
</dbReference>
<sequence>MITGLRPVTLIPPNGLPATPVHHIVIGCFMFDEQYEEPRAEMELEDKFREIMQNNVAVRHGYDSAKSFGLNEEMRLKATVIVVAELNKRAQAIITEAIMHGMPITEEVADVRNQIVGATSR</sequence>